<organism evidence="2 3">
    <name type="scientific">Rhizopus microsporus</name>
    <dbReference type="NCBI Taxonomy" id="58291"/>
    <lineage>
        <taxon>Eukaryota</taxon>
        <taxon>Fungi</taxon>
        <taxon>Fungi incertae sedis</taxon>
        <taxon>Mucoromycota</taxon>
        <taxon>Mucoromycotina</taxon>
        <taxon>Mucoromycetes</taxon>
        <taxon>Mucorales</taxon>
        <taxon>Mucorineae</taxon>
        <taxon>Rhizopodaceae</taxon>
        <taxon>Rhizopus</taxon>
    </lineage>
</organism>
<dbReference type="SMART" id="SM00829">
    <property type="entry name" value="PKS_ER"/>
    <property type="match status" value="1"/>
</dbReference>
<dbReference type="Pfam" id="PF08240">
    <property type="entry name" value="ADH_N"/>
    <property type="match status" value="1"/>
</dbReference>
<gene>
    <name evidence="2" type="ORF">BCV71DRAFT_247712</name>
</gene>
<dbReference type="EMBL" id="KV921271">
    <property type="protein sequence ID" value="ORE22042.1"/>
    <property type="molecule type" value="Genomic_DNA"/>
</dbReference>
<dbReference type="SUPFAM" id="SSF50129">
    <property type="entry name" value="GroES-like"/>
    <property type="match status" value="1"/>
</dbReference>
<dbReference type="InterPro" id="IPR013149">
    <property type="entry name" value="ADH-like_C"/>
</dbReference>
<dbReference type="InterPro" id="IPR052711">
    <property type="entry name" value="Zinc_ADH-like"/>
</dbReference>
<dbReference type="PANTHER" id="PTHR45033">
    <property type="match status" value="1"/>
</dbReference>
<dbReference type="GO" id="GO:0016491">
    <property type="term" value="F:oxidoreductase activity"/>
    <property type="evidence" value="ECO:0007669"/>
    <property type="project" value="InterPro"/>
</dbReference>
<name>A0A1X0SCL1_RHIZD</name>
<dbReference type="InterPro" id="IPR020843">
    <property type="entry name" value="ER"/>
</dbReference>
<feature type="domain" description="Enoyl reductase (ER)" evidence="1">
    <location>
        <begin position="19"/>
        <end position="338"/>
    </location>
</feature>
<dbReference type="Gene3D" id="3.90.180.10">
    <property type="entry name" value="Medium-chain alcohol dehydrogenases, catalytic domain"/>
    <property type="match status" value="1"/>
</dbReference>
<protein>
    <submittedName>
        <fullName evidence="2">NAD(P)-binding protein</fullName>
    </submittedName>
</protein>
<evidence type="ECO:0000313" key="2">
    <source>
        <dbReference type="EMBL" id="ORE22042.1"/>
    </source>
</evidence>
<proteinExistence type="predicted"/>
<dbReference type="PANTHER" id="PTHR45033:SF3">
    <property type="entry name" value="DEHYDROGENASE, PUTATIVE (AFU_ORTHOLOGUE AFUA_2G13270)-RELATED"/>
    <property type="match status" value="1"/>
</dbReference>
<dbReference type="Proteomes" id="UP000242381">
    <property type="component" value="Unassembled WGS sequence"/>
</dbReference>
<reference evidence="2 3" key="1">
    <citation type="journal article" date="2016" name="Proc. Natl. Acad. Sci. U.S.A.">
        <title>Lipid metabolic changes in an early divergent fungus govern the establishment of a mutualistic symbiosis with endobacteria.</title>
        <authorList>
            <person name="Lastovetsky O.A."/>
            <person name="Gaspar M.L."/>
            <person name="Mondo S.J."/>
            <person name="LaButti K.M."/>
            <person name="Sandor L."/>
            <person name="Grigoriev I.V."/>
            <person name="Henry S.A."/>
            <person name="Pawlowska T.E."/>
        </authorList>
    </citation>
    <scope>NUCLEOTIDE SEQUENCE [LARGE SCALE GENOMIC DNA]</scope>
    <source>
        <strain evidence="2 3">ATCC 11559</strain>
    </source>
</reference>
<accession>A0A1X0SCL1</accession>
<dbReference type="InterPro" id="IPR013154">
    <property type="entry name" value="ADH-like_N"/>
</dbReference>
<dbReference type="InterPro" id="IPR011032">
    <property type="entry name" value="GroES-like_sf"/>
</dbReference>
<dbReference type="Gene3D" id="3.40.50.720">
    <property type="entry name" value="NAD(P)-binding Rossmann-like Domain"/>
    <property type="match status" value="1"/>
</dbReference>
<dbReference type="OMA" id="HRDIWIL"/>
<dbReference type="AlphaFoldDB" id="A0A1X0SCL1"/>
<dbReference type="SUPFAM" id="SSF51735">
    <property type="entry name" value="NAD(P)-binding Rossmann-fold domains"/>
    <property type="match status" value="1"/>
</dbReference>
<dbReference type="InterPro" id="IPR036291">
    <property type="entry name" value="NAD(P)-bd_dom_sf"/>
</dbReference>
<sequence length="340" mass="36784">MVSAILSEGPQFRSEFKYGVEFKKTTTSEEVKENQTVVKLAAAAFNHRDIWILTGNYADIVLNSVLGSDGVGHIIKNGKIGQRVLINPAIGWISDPRKPEKTLHILGLLPAIGTLTEEPVTVDQEDVVPCPEHLSLAEAAALPLAGLTAYRALFTKGQVQKGQHVLITGIGGGVALFALQFAAAVGAHVYVTSSSEEKIQKAIQLGAKGGINYRNENCIKELEKLLDGNKLSAIIDGAGGPLHSKYLDVLYEGGIIVNYGQTVRDGGILYSVKHFVQNVEIRGSTMGSRAEFKEMVQFVDKHKIKPVVSHVWKGLNKSSFEEAVVTMHGGNQFGKLVIEF</sequence>
<evidence type="ECO:0000313" key="3">
    <source>
        <dbReference type="Proteomes" id="UP000242381"/>
    </source>
</evidence>
<evidence type="ECO:0000259" key="1">
    <source>
        <dbReference type="SMART" id="SM00829"/>
    </source>
</evidence>
<dbReference type="Pfam" id="PF00107">
    <property type="entry name" value="ADH_zinc_N"/>
    <property type="match status" value="1"/>
</dbReference>
<dbReference type="VEuPathDB" id="FungiDB:BCV72DRAFT_221213"/>